<dbReference type="GO" id="GO:0000166">
    <property type="term" value="F:nucleotide binding"/>
    <property type="evidence" value="ECO:0007669"/>
    <property type="project" value="UniProtKB-KW"/>
</dbReference>
<dbReference type="InterPro" id="IPR032828">
    <property type="entry name" value="PolyA_RNA-bd"/>
</dbReference>
<dbReference type="Gene3D" id="3.30.460.10">
    <property type="entry name" value="Beta Polymerase, domain 2"/>
    <property type="match status" value="1"/>
</dbReference>
<dbReference type="GO" id="GO:0046872">
    <property type="term" value="F:metal ion binding"/>
    <property type="evidence" value="ECO:0007669"/>
    <property type="project" value="UniProtKB-KW"/>
</dbReference>
<keyword evidence="3" id="KW-0819">tRNA processing</keyword>
<evidence type="ECO:0000259" key="11">
    <source>
        <dbReference type="Pfam" id="PF12627"/>
    </source>
</evidence>
<protein>
    <submittedName>
        <fullName evidence="13">CCA tRNA nucleotidyltransferase</fullName>
        <ecNumber evidence="13">2.7.7.72</ecNumber>
    </submittedName>
</protein>
<reference evidence="13" key="1">
    <citation type="submission" date="2020-09" db="EMBL/GenBank/DDBJ databases">
        <title>A novel bacterium of genus Paenibacillus, isolated from South China Sea.</title>
        <authorList>
            <person name="Huang H."/>
            <person name="Mo K."/>
            <person name="Hu Y."/>
        </authorList>
    </citation>
    <scope>NUCLEOTIDE SEQUENCE</scope>
    <source>
        <strain evidence="13">IB182363</strain>
    </source>
</reference>
<evidence type="ECO:0000256" key="4">
    <source>
        <dbReference type="ARBA" id="ARBA00022695"/>
    </source>
</evidence>
<dbReference type="InterPro" id="IPR050264">
    <property type="entry name" value="Bact_CCA-adding_enz_type3_sf"/>
</dbReference>
<dbReference type="Gene3D" id="1.10.3090.10">
    <property type="entry name" value="cca-adding enzyme, domain 2"/>
    <property type="match status" value="1"/>
</dbReference>
<dbReference type="CDD" id="cd05398">
    <property type="entry name" value="NT_ClassII-CCAase"/>
    <property type="match status" value="1"/>
</dbReference>
<gene>
    <name evidence="13" type="ORF">IDH45_04525</name>
</gene>
<feature type="domain" description="Poly A polymerase head" evidence="10">
    <location>
        <begin position="23"/>
        <end position="143"/>
    </location>
</feature>
<evidence type="ECO:0000256" key="1">
    <source>
        <dbReference type="ARBA" id="ARBA00001946"/>
    </source>
</evidence>
<evidence type="ECO:0000313" key="13">
    <source>
        <dbReference type="EMBL" id="MBD2861253.1"/>
    </source>
</evidence>
<evidence type="ECO:0000256" key="2">
    <source>
        <dbReference type="ARBA" id="ARBA00022679"/>
    </source>
</evidence>
<evidence type="ECO:0000256" key="3">
    <source>
        <dbReference type="ARBA" id="ARBA00022694"/>
    </source>
</evidence>
<dbReference type="Pfam" id="PF01743">
    <property type="entry name" value="PolyA_pol"/>
    <property type="match status" value="1"/>
</dbReference>
<feature type="domain" description="CCA-adding enzyme C-terminal" evidence="12">
    <location>
        <begin position="255"/>
        <end position="416"/>
    </location>
</feature>
<dbReference type="PANTHER" id="PTHR46173:SF1">
    <property type="entry name" value="CCA TRNA NUCLEOTIDYLTRANSFERASE 1, MITOCHONDRIAL"/>
    <property type="match status" value="1"/>
</dbReference>
<dbReference type="PANTHER" id="PTHR46173">
    <property type="entry name" value="CCA TRNA NUCLEOTIDYLTRANSFERASE 1, MITOCHONDRIAL"/>
    <property type="match status" value="1"/>
</dbReference>
<comment type="cofactor">
    <cofactor evidence="1">
        <name>Mg(2+)</name>
        <dbReference type="ChEBI" id="CHEBI:18420"/>
    </cofactor>
</comment>
<sequence>MSERMETEGKEVLRALSEAGYEAYFVGGCVRDKALGRPLKDIDIATSALPDEVMRLFPRHAPTGLAHGTVTVIREQHTFEVTTFRKESEYEQFRRPKEVEFISDLNEDLRRRDFTINAMALDAHGTRYDPFGGSADLEAGVVRCVGNPLERFHEDALRMLRAIRFACEYGFSLQEATWEALLRHAPLLAHVAMERVGAELDKMIEGRSPDRAVKLLAESGLTRHFKQPVVWPLAEWDLVPELCAAVKLTGVTGPELRWTALFVLLEMSSGQAREAMKRLKFSGKKSAAIVRLLQMDEWMRQHLDKIRMEDEQAGFETWAGACVMFGKPVALLWLELASWQTESLDGRNWRQLLELGPGWIERIPADRVTELAVNGTELAVELDKPAGPWLGALLQELLVETAKLRIRNERDILIQEAKNRVKRETM</sequence>
<evidence type="ECO:0000256" key="8">
    <source>
        <dbReference type="ARBA" id="ARBA00022884"/>
    </source>
</evidence>
<dbReference type="InterPro" id="IPR002646">
    <property type="entry name" value="PolA_pol_head_dom"/>
</dbReference>
<dbReference type="SUPFAM" id="SSF81891">
    <property type="entry name" value="Poly A polymerase C-terminal region-like"/>
    <property type="match status" value="1"/>
</dbReference>
<evidence type="ECO:0000256" key="6">
    <source>
        <dbReference type="ARBA" id="ARBA00022741"/>
    </source>
</evidence>
<evidence type="ECO:0000313" key="14">
    <source>
        <dbReference type="Proteomes" id="UP000639396"/>
    </source>
</evidence>
<keyword evidence="8 9" id="KW-0694">RNA-binding</keyword>
<feature type="domain" description="tRNA nucleotidyltransferase/poly(A) polymerase RNA and SrmB- binding" evidence="11">
    <location>
        <begin position="170"/>
        <end position="225"/>
    </location>
</feature>
<dbReference type="NCBIfam" id="NF009814">
    <property type="entry name" value="PRK13299.1"/>
    <property type="match status" value="1"/>
</dbReference>
<keyword evidence="14" id="KW-1185">Reference proteome</keyword>
<dbReference type="GO" id="GO:0008033">
    <property type="term" value="P:tRNA processing"/>
    <property type="evidence" value="ECO:0007669"/>
    <property type="project" value="UniProtKB-KW"/>
</dbReference>
<dbReference type="Proteomes" id="UP000639396">
    <property type="component" value="Unassembled WGS sequence"/>
</dbReference>
<comment type="similarity">
    <text evidence="9">Belongs to the tRNA nucleotidyltransferase/poly(A) polymerase family.</text>
</comment>
<dbReference type="SUPFAM" id="SSF81301">
    <property type="entry name" value="Nucleotidyltransferase"/>
    <property type="match status" value="1"/>
</dbReference>
<dbReference type="Pfam" id="PF12627">
    <property type="entry name" value="PolyA_pol_RNAbd"/>
    <property type="match status" value="1"/>
</dbReference>
<dbReference type="EC" id="2.7.7.72" evidence="13"/>
<comment type="caution">
    <text evidence="13">The sequence shown here is derived from an EMBL/GenBank/DDBJ whole genome shotgun (WGS) entry which is preliminary data.</text>
</comment>
<keyword evidence="5" id="KW-0479">Metal-binding</keyword>
<keyword evidence="4 13" id="KW-0548">Nucleotidyltransferase</keyword>
<dbReference type="GO" id="GO:0004810">
    <property type="term" value="F:CCA tRNA nucleotidyltransferase activity"/>
    <property type="evidence" value="ECO:0007669"/>
    <property type="project" value="UniProtKB-EC"/>
</dbReference>
<name>A0A927C4M6_9BACL</name>
<dbReference type="Gene3D" id="1.10.246.80">
    <property type="match status" value="1"/>
</dbReference>
<dbReference type="InterPro" id="IPR043519">
    <property type="entry name" value="NT_sf"/>
</dbReference>
<keyword evidence="7" id="KW-0460">Magnesium</keyword>
<accession>A0A927C4M6</accession>
<dbReference type="AlphaFoldDB" id="A0A927C4M6"/>
<dbReference type="GO" id="GO:0000049">
    <property type="term" value="F:tRNA binding"/>
    <property type="evidence" value="ECO:0007669"/>
    <property type="project" value="TreeGrafter"/>
</dbReference>
<evidence type="ECO:0000256" key="7">
    <source>
        <dbReference type="ARBA" id="ARBA00022842"/>
    </source>
</evidence>
<evidence type="ECO:0000256" key="9">
    <source>
        <dbReference type="RuleBase" id="RU003953"/>
    </source>
</evidence>
<dbReference type="Pfam" id="PF13735">
    <property type="entry name" value="tRNA_NucTran2_2"/>
    <property type="match status" value="1"/>
</dbReference>
<dbReference type="EMBL" id="JACXJA010000005">
    <property type="protein sequence ID" value="MBD2861253.1"/>
    <property type="molecule type" value="Genomic_DNA"/>
</dbReference>
<organism evidence="13 14">
    <name type="scientific">Paenibacillus oceani</name>
    <dbReference type="NCBI Taxonomy" id="2772510"/>
    <lineage>
        <taxon>Bacteria</taxon>
        <taxon>Bacillati</taxon>
        <taxon>Bacillota</taxon>
        <taxon>Bacilli</taxon>
        <taxon>Bacillales</taxon>
        <taxon>Paenibacillaceae</taxon>
        <taxon>Paenibacillus</taxon>
    </lineage>
</organism>
<keyword evidence="6" id="KW-0547">Nucleotide-binding</keyword>
<evidence type="ECO:0000256" key="5">
    <source>
        <dbReference type="ARBA" id="ARBA00022723"/>
    </source>
</evidence>
<evidence type="ECO:0000259" key="12">
    <source>
        <dbReference type="Pfam" id="PF13735"/>
    </source>
</evidence>
<dbReference type="RefSeq" id="WP_190925105.1">
    <property type="nucleotide sequence ID" value="NZ_JACXJA010000005.1"/>
</dbReference>
<dbReference type="InterPro" id="IPR032810">
    <property type="entry name" value="CCA-adding_enz_C"/>
</dbReference>
<proteinExistence type="inferred from homology"/>
<evidence type="ECO:0000259" key="10">
    <source>
        <dbReference type="Pfam" id="PF01743"/>
    </source>
</evidence>
<keyword evidence="2 9" id="KW-0808">Transferase</keyword>